<feature type="region of interest" description="Disordered" evidence="1">
    <location>
        <begin position="1"/>
        <end position="31"/>
    </location>
</feature>
<reference evidence="2" key="2">
    <citation type="submission" date="2025-08" db="UniProtKB">
        <authorList>
            <consortium name="Ensembl"/>
        </authorList>
    </citation>
    <scope>IDENTIFICATION</scope>
    <source>
        <strain evidence="2">breed Abyssinian</strain>
    </source>
</reference>
<evidence type="ECO:0000313" key="2">
    <source>
        <dbReference type="Ensembl" id="ENSFCTP00005000976.1"/>
    </source>
</evidence>
<organism evidence="2 3">
    <name type="scientific">Felis catus</name>
    <name type="common">Cat</name>
    <name type="synonym">Felis silvestris catus</name>
    <dbReference type="NCBI Taxonomy" id="9685"/>
    <lineage>
        <taxon>Eukaryota</taxon>
        <taxon>Metazoa</taxon>
        <taxon>Chordata</taxon>
        <taxon>Craniata</taxon>
        <taxon>Vertebrata</taxon>
        <taxon>Euteleostomi</taxon>
        <taxon>Mammalia</taxon>
        <taxon>Eutheria</taxon>
        <taxon>Laurasiatheria</taxon>
        <taxon>Carnivora</taxon>
        <taxon>Feliformia</taxon>
        <taxon>Felidae</taxon>
        <taxon>Felinae</taxon>
        <taxon>Felis</taxon>
    </lineage>
</organism>
<dbReference type="Proteomes" id="UP000823872">
    <property type="component" value="Chromosome B1"/>
</dbReference>
<reference evidence="2" key="3">
    <citation type="submission" date="2025-09" db="UniProtKB">
        <authorList>
            <consortium name="Ensembl"/>
        </authorList>
    </citation>
    <scope>IDENTIFICATION</scope>
    <source>
        <strain evidence="2">breed Abyssinian</strain>
    </source>
</reference>
<sequence length="67" mass="7723">MEIKEEGASEEGQHFLPTPQANDTGDFQFTSIQKTPNEPQLEFILGKEFYLTYTDKYNSNCIYSIQP</sequence>
<accession>A0ABI7VSZ3</accession>
<dbReference type="Ensembl" id="ENSFCTT00005001827.1">
    <property type="protein sequence ID" value="ENSFCTP00005000976.1"/>
    <property type="gene ID" value="ENSFCTG00005000696.1"/>
</dbReference>
<name>A0ABI7VSZ3_FELCA</name>
<protein>
    <submittedName>
        <fullName evidence="2">Uncharacterized protein</fullName>
    </submittedName>
</protein>
<keyword evidence="3" id="KW-1185">Reference proteome</keyword>
<feature type="compositionally biased region" description="Basic and acidic residues" evidence="1">
    <location>
        <begin position="1"/>
        <end position="13"/>
    </location>
</feature>
<evidence type="ECO:0000313" key="3">
    <source>
        <dbReference type="Proteomes" id="UP000823872"/>
    </source>
</evidence>
<feature type="compositionally biased region" description="Polar residues" evidence="1">
    <location>
        <begin position="19"/>
        <end position="31"/>
    </location>
</feature>
<gene>
    <name evidence="2" type="primary">INPP4B</name>
</gene>
<proteinExistence type="predicted"/>
<reference evidence="2 3" key="1">
    <citation type="submission" date="2021-02" db="EMBL/GenBank/DDBJ databases">
        <title>Safari Cat Assemblies.</title>
        <authorList>
            <person name="Bredemeyer K.R."/>
            <person name="Murphy W.J."/>
        </authorList>
    </citation>
    <scope>NUCLEOTIDE SEQUENCE [LARGE SCALE GENOMIC DNA]</scope>
</reference>
<dbReference type="GeneTree" id="ENSGT00940000157587"/>
<evidence type="ECO:0000256" key="1">
    <source>
        <dbReference type="SAM" id="MobiDB-lite"/>
    </source>
</evidence>